<evidence type="ECO:0000256" key="4">
    <source>
        <dbReference type="ARBA" id="ARBA00022763"/>
    </source>
</evidence>
<dbReference type="Pfam" id="PF00580">
    <property type="entry name" value="UvrD-helicase"/>
    <property type="match status" value="1"/>
</dbReference>
<keyword evidence="8 15" id="KW-0067">ATP-binding</keyword>
<keyword evidence="5 15" id="KW-0378">Hydrolase</keyword>
<evidence type="ECO:0000256" key="15">
    <source>
        <dbReference type="PROSITE-ProRule" id="PRU00560"/>
    </source>
</evidence>
<organism evidence="17 18">
    <name type="scientific">Heyndrickxia coagulans</name>
    <name type="common">Weizmannia coagulans</name>
    <dbReference type="NCBI Taxonomy" id="1398"/>
    <lineage>
        <taxon>Bacteria</taxon>
        <taxon>Bacillati</taxon>
        <taxon>Bacillota</taxon>
        <taxon>Bacilli</taxon>
        <taxon>Bacillales</taxon>
        <taxon>Bacillaceae</taxon>
        <taxon>Heyndrickxia</taxon>
    </lineage>
</organism>
<keyword evidence="10" id="KW-0234">DNA repair</keyword>
<dbReference type="GO" id="GO:0043138">
    <property type="term" value="F:3'-5' DNA helicase activity"/>
    <property type="evidence" value="ECO:0007669"/>
    <property type="project" value="UniProtKB-EC"/>
</dbReference>
<reference evidence="17 18" key="1">
    <citation type="submission" date="2016-01" db="EMBL/GenBank/DDBJ databases">
        <title>Genome Sequences of Twelve Sporeforming Bacillus Species Isolated from Foods.</title>
        <authorList>
            <person name="Berendsen E.M."/>
            <person name="Wells-Bennik M.H."/>
            <person name="Krawcyk A.O."/>
            <person name="De Jong A."/>
            <person name="Holsappel S."/>
            <person name="Eijlander R.T."/>
            <person name="Kuipers O.P."/>
        </authorList>
    </citation>
    <scope>NUCLEOTIDE SEQUENCE [LARGE SCALE GENOMIC DNA]</scope>
    <source>
        <strain evidence="17 18">B4098</strain>
    </source>
</reference>
<comment type="catalytic activity">
    <reaction evidence="12">
        <text>Couples ATP hydrolysis with the unwinding of duplex DNA by translocating in the 3'-5' direction.</text>
        <dbReference type="EC" id="5.6.2.4"/>
    </reaction>
</comment>
<dbReference type="SUPFAM" id="SSF52540">
    <property type="entry name" value="P-loop containing nucleoside triphosphate hydrolases"/>
    <property type="match status" value="1"/>
</dbReference>
<evidence type="ECO:0000259" key="16">
    <source>
        <dbReference type="PROSITE" id="PS51198"/>
    </source>
</evidence>
<feature type="domain" description="UvrD-like helicase ATP-binding" evidence="16">
    <location>
        <begin position="2"/>
        <end position="298"/>
    </location>
</feature>
<keyword evidence="2" id="KW-0540">Nuclease</keyword>
<dbReference type="PATRIC" id="fig|1398.26.peg.3127"/>
<keyword evidence="11" id="KW-0413">Isomerase</keyword>
<dbReference type="Pfam" id="PF13361">
    <property type="entry name" value="UvrD_C"/>
    <property type="match status" value="2"/>
</dbReference>
<dbReference type="Pfam" id="PF12705">
    <property type="entry name" value="PDDEXK_1"/>
    <property type="match status" value="1"/>
</dbReference>
<dbReference type="PROSITE" id="PS51198">
    <property type="entry name" value="UVRD_HELICASE_ATP_BIND"/>
    <property type="match status" value="1"/>
</dbReference>
<dbReference type="CDD" id="cd17932">
    <property type="entry name" value="DEXQc_UvrD"/>
    <property type="match status" value="1"/>
</dbReference>
<dbReference type="Gene3D" id="3.90.320.10">
    <property type="match status" value="1"/>
</dbReference>
<evidence type="ECO:0000256" key="1">
    <source>
        <dbReference type="ARBA" id="ARBA00009922"/>
    </source>
</evidence>
<dbReference type="GO" id="GO:0000725">
    <property type="term" value="P:recombinational repair"/>
    <property type="evidence" value="ECO:0007669"/>
    <property type="project" value="TreeGrafter"/>
</dbReference>
<evidence type="ECO:0000313" key="18">
    <source>
        <dbReference type="Proteomes" id="UP000075288"/>
    </source>
</evidence>
<evidence type="ECO:0000256" key="14">
    <source>
        <dbReference type="ARBA" id="ARBA00048988"/>
    </source>
</evidence>
<keyword evidence="4" id="KW-0227">DNA damage</keyword>
<dbReference type="PANTHER" id="PTHR11070">
    <property type="entry name" value="UVRD / RECB / PCRA DNA HELICASE FAMILY MEMBER"/>
    <property type="match status" value="1"/>
</dbReference>
<evidence type="ECO:0000256" key="8">
    <source>
        <dbReference type="ARBA" id="ARBA00022840"/>
    </source>
</evidence>
<keyword evidence="6 15" id="KW-0347">Helicase</keyword>
<evidence type="ECO:0000256" key="13">
    <source>
        <dbReference type="ARBA" id="ARBA00034808"/>
    </source>
</evidence>
<dbReference type="InterPro" id="IPR014017">
    <property type="entry name" value="DNA_helicase_UvrD-like_C"/>
</dbReference>
<evidence type="ECO:0000313" key="17">
    <source>
        <dbReference type="EMBL" id="KYC62359.1"/>
    </source>
</evidence>
<accession>A0A150JYJ5</accession>
<dbReference type="GO" id="GO:0033202">
    <property type="term" value="C:DNA helicase complex"/>
    <property type="evidence" value="ECO:0007669"/>
    <property type="project" value="TreeGrafter"/>
</dbReference>
<dbReference type="InterPro" id="IPR038726">
    <property type="entry name" value="PDDEXK_AddAB-type"/>
</dbReference>
<dbReference type="EMBL" id="LQYG01000050">
    <property type="protein sequence ID" value="KYC62359.1"/>
    <property type="molecule type" value="Genomic_DNA"/>
</dbReference>
<dbReference type="Gene3D" id="1.10.10.160">
    <property type="match status" value="1"/>
</dbReference>
<feature type="binding site" evidence="15">
    <location>
        <begin position="23"/>
        <end position="30"/>
    </location>
    <ligand>
        <name>ATP</name>
        <dbReference type="ChEBI" id="CHEBI:30616"/>
    </ligand>
</feature>
<dbReference type="InterPro" id="IPR027417">
    <property type="entry name" value="P-loop_NTPase"/>
</dbReference>
<evidence type="ECO:0000256" key="5">
    <source>
        <dbReference type="ARBA" id="ARBA00022801"/>
    </source>
</evidence>
<dbReference type="RefSeq" id="WP_061566602.1">
    <property type="nucleotide sequence ID" value="NZ_LQYG01000050.1"/>
</dbReference>
<dbReference type="Proteomes" id="UP000075288">
    <property type="component" value="Unassembled WGS sequence"/>
</dbReference>
<dbReference type="GO" id="GO:0003677">
    <property type="term" value="F:DNA binding"/>
    <property type="evidence" value="ECO:0007669"/>
    <property type="project" value="UniProtKB-KW"/>
</dbReference>
<evidence type="ECO:0000256" key="12">
    <source>
        <dbReference type="ARBA" id="ARBA00034617"/>
    </source>
</evidence>
<name>A0A150JYJ5_HEYCO</name>
<dbReference type="GO" id="GO:0005524">
    <property type="term" value="F:ATP binding"/>
    <property type="evidence" value="ECO:0007669"/>
    <property type="project" value="UniProtKB-UniRule"/>
</dbReference>
<dbReference type="EC" id="5.6.2.4" evidence="13"/>
<keyword evidence="9" id="KW-0238">DNA-binding</keyword>
<evidence type="ECO:0000256" key="9">
    <source>
        <dbReference type="ARBA" id="ARBA00023125"/>
    </source>
</evidence>
<evidence type="ECO:0000256" key="6">
    <source>
        <dbReference type="ARBA" id="ARBA00022806"/>
    </source>
</evidence>
<dbReference type="InterPro" id="IPR014016">
    <property type="entry name" value="UvrD-like_ATP-bd"/>
</dbReference>
<evidence type="ECO:0000256" key="3">
    <source>
        <dbReference type="ARBA" id="ARBA00022741"/>
    </source>
</evidence>
<sequence>MPNLNKNQKKAVETTEGPVLIIAGPGSGKTFTLVERIYYLITQKNVAAENILVSTFTEKAAQELMTRVSNRLHEANISFNLNEMYLGTIHSICLRILEENREFTRLKKNFMLMDQFDQQYFIYQKLNEYMELPNTELLLGERTSRWKKAEMLLKWVNKVSDEMLEVEKLKNSSDLQVKALGYCYELYQRHLEEENALDFSTIQLEAYKLLKEQPQITKQLNEKLHYLMIDEYQDTNTIQEEIIFLLGGKRQNICVVGDDDQGLYRFRGATIRNIFEFPSKFEKGKCVQIELTTNYRSHPSIIRFYNQWMEHNNWEFEGRRFRYDKKIKPREEEHSDFNHVIKVSGSDGLGNWEEEVYEFLMSMKEKGNLTDWNQVAFLFNSVKNDKVKSLAKYLEERDIPVYSPRSNMFFEREEIRLLIGAFMFLFPQFPKVRKWNENADLVEWKMYDQCLREFATELRKPENKNLLKWCQIRAKEHLNLHTNTDYSFAGLFYQLLQFDLFNRYLEQDSYKVKDTRPVRNLALFSQLLTKFEYLHRISVFTPKTINTQITTFFNQYLRFLINGGINEYEDESEYAPSGCVSFLTIHQSKGLEFPVVIVDSLNNTPRKQYSDLDKILQENYYRKEPFEPLDRTKYYDFWRLYYTAYSRAQNLLVLSCQENKSSGQGTRNVPSKPFVELYKPLKSWRDTNYIYQLEIEKIKDVNIKKEYSFTSHINIFETCALQYKFYKEFEFSPVRQGATLFGTLVHQTIEDIHKSALRGEETNITQENVEHWFYVNYNNLVKKERVYLAPQTRQAALNQVLKYVERQNNDWSHIKQAEVDVSLVKEHYILKGTIDLIKGENNTVEIIDFKSEKKPDLIKEAEKLYHYKQQLEVYAHLVEEKTGQKVSKMHLYYTGEENSNPYVTFPKDTKLIDKTIQILDKIVKKIEGKDFSLKKRPKNHCRNCDLRFYCDAKL</sequence>
<evidence type="ECO:0000256" key="2">
    <source>
        <dbReference type="ARBA" id="ARBA00022722"/>
    </source>
</evidence>
<keyword evidence="7" id="KW-0269">Exonuclease</keyword>
<dbReference type="InterPro" id="IPR011335">
    <property type="entry name" value="Restrct_endonuc-II-like"/>
</dbReference>
<evidence type="ECO:0000256" key="7">
    <source>
        <dbReference type="ARBA" id="ARBA00022839"/>
    </source>
</evidence>
<dbReference type="GO" id="GO:0004527">
    <property type="term" value="F:exonuclease activity"/>
    <property type="evidence" value="ECO:0007669"/>
    <property type="project" value="UniProtKB-KW"/>
</dbReference>
<dbReference type="Gene3D" id="3.40.50.300">
    <property type="entry name" value="P-loop containing nucleotide triphosphate hydrolases"/>
    <property type="match status" value="3"/>
</dbReference>
<protein>
    <recommendedName>
        <fullName evidence="13">DNA 3'-5' helicase</fullName>
        <ecNumber evidence="13">5.6.2.4</ecNumber>
    </recommendedName>
</protein>
<keyword evidence="3 15" id="KW-0547">Nucleotide-binding</keyword>
<dbReference type="SUPFAM" id="SSF52980">
    <property type="entry name" value="Restriction endonuclease-like"/>
    <property type="match status" value="1"/>
</dbReference>
<dbReference type="PANTHER" id="PTHR11070:SF2">
    <property type="entry name" value="ATP-DEPENDENT DNA HELICASE SRS2"/>
    <property type="match status" value="1"/>
</dbReference>
<comment type="caution">
    <text evidence="17">The sequence shown here is derived from an EMBL/GenBank/DDBJ whole genome shotgun (WGS) entry which is preliminary data.</text>
</comment>
<proteinExistence type="inferred from homology"/>
<evidence type="ECO:0000256" key="10">
    <source>
        <dbReference type="ARBA" id="ARBA00023204"/>
    </source>
</evidence>
<evidence type="ECO:0000256" key="11">
    <source>
        <dbReference type="ARBA" id="ARBA00023235"/>
    </source>
</evidence>
<dbReference type="InterPro" id="IPR011604">
    <property type="entry name" value="PDDEXK-like_dom_sf"/>
</dbReference>
<dbReference type="InterPro" id="IPR000212">
    <property type="entry name" value="DNA_helicase_UvrD/REP"/>
</dbReference>
<comment type="catalytic activity">
    <reaction evidence="14">
        <text>ATP + H2O = ADP + phosphate + H(+)</text>
        <dbReference type="Rhea" id="RHEA:13065"/>
        <dbReference type="ChEBI" id="CHEBI:15377"/>
        <dbReference type="ChEBI" id="CHEBI:15378"/>
        <dbReference type="ChEBI" id="CHEBI:30616"/>
        <dbReference type="ChEBI" id="CHEBI:43474"/>
        <dbReference type="ChEBI" id="CHEBI:456216"/>
        <dbReference type="EC" id="5.6.2.4"/>
    </reaction>
</comment>
<comment type="similarity">
    <text evidence="1">Belongs to the helicase family. UvrD subfamily.</text>
</comment>
<gene>
    <name evidence="17" type="ORF">B4098_3428</name>
</gene>
<dbReference type="InterPro" id="IPR013986">
    <property type="entry name" value="DExx_box_DNA_helicase_dom_sf"/>
</dbReference>
<dbReference type="GO" id="GO:0005829">
    <property type="term" value="C:cytosol"/>
    <property type="evidence" value="ECO:0007669"/>
    <property type="project" value="TreeGrafter"/>
</dbReference>
<dbReference type="AlphaFoldDB" id="A0A150JYJ5"/>